<evidence type="ECO:0000256" key="1">
    <source>
        <dbReference type="ARBA" id="ARBA00001947"/>
    </source>
</evidence>
<dbReference type="eggNOG" id="COG1402">
    <property type="taxonomic scope" value="Bacteria"/>
</dbReference>
<proteinExistence type="inferred from homology"/>
<evidence type="ECO:0000313" key="7">
    <source>
        <dbReference type="Proteomes" id="UP000019151"/>
    </source>
</evidence>
<dbReference type="SUPFAM" id="SSF102215">
    <property type="entry name" value="Creatininase"/>
    <property type="match status" value="1"/>
</dbReference>
<name>W0RLX5_9BACT</name>
<dbReference type="AlphaFoldDB" id="W0RLX5"/>
<organism evidence="6 7">
    <name type="scientific">Gemmatirosa kalamazoonensis</name>
    <dbReference type="NCBI Taxonomy" id="861299"/>
    <lineage>
        <taxon>Bacteria</taxon>
        <taxon>Pseudomonadati</taxon>
        <taxon>Gemmatimonadota</taxon>
        <taxon>Gemmatimonadia</taxon>
        <taxon>Gemmatimonadales</taxon>
        <taxon>Gemmatimonadaceae</taxon>
        <taxon>Gemmatirosa</taxon>
    </lineage>
</organism>
<sequence>MAAILQNDPRLLVPVGCTEPHGTHLPIGCDSIIVDRLADDLSALSGAIRAPTVEYGVNAPTRSPAPGAAGVRKKTLHRLLNDLVAAWENCGFEELILLTAHAFDPHQEALATVITARARVRVVDLFAINLSDLLEGQLEPMHGDEVDTSLMLHLAPELVRLESAEDYMVERGDLRKFRRGSGKAPRGTAGTLGRPSLASAEKGKLLYERILARVAVRILGVAESAPASSTAASA</sequence>
<evidence type="ECO:0000256" key="2">
    <source>
        <dbReference type="ARBA" id="ARBA00022723"/>
    </source>
</evidence>
<accession>W0RLX5</accession>
<dbReference type="EMBL" id="CP007128">
    <property type="protein sequence ID" value="AHG90443.1"/>
    <property type="molecule type" value="Genomic_DNA"/>
</dbReference>
<dbReference type="KEGG" id="gba:J421_2906"/>
<dbReference type="HOGENOM" id="CLU_055029_2_1_0"/>
<dbReference type="InterPro" id="IPR024087">
    <property type="entry name" value="Creatininase-like_sf"/>
</dbReference>
<evidence type="ECO:0000256" key="3">
    <source>
        <dbReference type="ARBA" id="ARBA00022801"/>
    </source>
</evidence>
<dbReference type="GO" id="GO:0009231">
    <property type="term" value="P:riboflavin biosynthetic process"/>
    <property type="evidence" value="ECO:0007669"/>
    <property type="project" value="TreeGrafter"/>
</dbReference>
<keyword evidence="3" id="KW-0378">Hydrolase</keyword>
<evidence type="ECO:0000256" key="4">
    <source>
        <dbReference type="ARBA" id="ARBA00022833"/>
    </source>
</evidence>
<dbReference type="InParanoid" id="W0RLX5"/>
<evidence type="ECO:0000313" key="6">
    <source>
        <dbReference type="EMBL" id="AHG90443.1"/>
    </source>
</evidence>
<dbReference type="InterPro" id="IPR003785">
    <property type="entry name" value="Creatininase/forma_Hydrolase"/>
</dbReference>
<dbReference type="PANTHER" id="PTHR35005:SF1">
    <property type="entry name" value="2-AMINO-5-FORMYLAMINO-6-RIBOSYLAMINOPYRIMIDIN-4(3H)-ONE 5'-MONOPHOSPHATE DEFORMYLASE"/>
    <property type="match status" value="1"/>
</dbReference>
<dbReference type="PANTHER" id="PTHR35005">
    <property type="entry name" value="3-DEHYDRO-SCYLLO-INOSOSE HYDROLASE"/>
    <property type="match status" value="1"/>
</dbReference>
<keyword evidence="4" id="KW-0862">Zinc</keyword>
<dbReference type="Pfam" id="PF02633">
    <property type="entry name" value="Creatininase"/>
    <property type="match status" value="1"/>
</dbReference>
<dbReference type="Gene3D" id="3.40.50.10310">
    <property type="entry name" value="Creatininase"/>
    <property type="match status" value="1"/>
</dbReference>
<reference evidence="6 7" key="1">
    <citation type="journal article" date="2014" name="Genome Announc.">
        <title>Genome Sequence and Methylome of Soil Bacterium Gemmatirosa kalamazoonensis KBS708T, a Member of the Rarely Cultivated Gemmatimonadetes Phylum.</title>
        <authorList>
            <person name="Debruyn J.M."/>
            <person name="Radosevich M."/>
            <person name="Wommack K.E."/>
            <person name="Polson S.W."/>
            <person name="Hauser L.J."/>
            <person name="Fawaz M.N."/>
            <person name="Korlach J."/>
            <person name="Tsai Y.C."/>
        </authorList>
    </citation>
    <scope>NUCLEOTIDE SEQUENCE [LARGE SCALE GENOMIC DNA]</scope>
    <source>
        <strain evidence="6 7">KBS708</strain>
    </source>
</reference>
<evidence type="ECO:0000256" key="5">
    <source>
        <dbReference type="ARBA" id="ARBA00024029"/>
    </source>
</evidence>
<protein>
    <submittedName>
        <fullName evidence="6">Creatininase</fullName>
    </submittedName>
</protein>
<comment type="similarity">
    <text evidence="5">Belongs to the creatininase superfamily.</text>
</comment>
<dbReference type="Proteomes" id="UP000019151">
    <property type="component" value="Chromosome"/>
</dbReference>
<keyword evidence="7" id="KW-1185">Reference proteome</keyword>
<dbReference type="STRING" id="861299.J421_2906"/>
<gene>
    <name evidence="6" type="ORF">J421_2906</name>
</gene>
<dbReference type="GO" id="GO:0046872">
    <property type="term" value="F:metal ion binding"/>
    <property type="evidence" value="ECO:0007669"/>
    <property type="project" value="UniProtKB-KW"/>
</dbReference>
<keyword evidence="2" id="KW-0479">Metal-binding</keyword>
<dbReference type="GO" id="GO:0016811">
    <property type="term" value="F:hydrolase activity, acting on carbon-nitrogen (but not peptide) bonds, in linear amides"/>
    <property type="evidence" value="ECO:0007669"/>
    <property type="project" value="TreeGrafter"/>
</dbReference>
<comment type="cofactor">
    <cofactor evidence="1">
        <name>Zn(2+)</name>
        <dbReference type="ChEBI" id="CHEBI:29105"/>
    </cofactor>
</comment>